<dbReference type="OrthoDB" id="790838at2"/>
<dbReference type="AlphaFoldDB" id="A0A110B005"/>
<accession>A0A110B005</accession>
<dbReference type="EMBL" id="AP017313">
    <property type="protein sequence ID" value="BAU52186.1"/>
    <property type="molecule type" value="Genomic_DNA"/>
</dbReference>
<organism evidence="1 2">
    <name type="scientific">Mucilaginibacter gotjawali</name>
    <dbReference type="NCBI Taxonomy" id="1550579"/>
    <lineage>
        <taxon>Bacteria</taxon>
        <taxon>Pseudomonadati</taxon>
        <taxon>Bacteroidota</taxon>
        <taxon>Sphingobacteriia</taxon>
        <taxon>Sphingobacteriales</taxon>
        <taxon>Sphingobacteriaceae</taxon>
        <taxon>Mucilaginibacter</taxon>
    </lineage>
</organism>
<keyword evidence="2" id="KW-1185">Reference proteome</keyword>
<dbReference type="Proteomes" id="UP000218263">
    <property type="component" value="Chromosome"/>
</dbReference>
<proteinExistence type="predicted"/>
<evidence type="ECO:0000313" key="2">
    <source>
        <dbReference type="Proteomes" id="UP000218263"/>
    </source>
</evidence>
<sequence length="201" mass="23001">MKFKLLMALACCFFITCSASGQHLFYPVMVIKKAPEGAFSFTKKWSYPEGVIKYENGKFEKTDGEKLEAADTAHLYFTANCKTNIQGGYTIKYCSATRKRRNISLNFSGGMPAYANEFHLALKNNTFNFDPRVVYPELIMDEKIIYKVTGCKLIIYQKNYAVANNISGYIKARFTEIIQNSKKGTQTNKYYFEGYFKTPVN</sequence>
<dbReference type="KEGG" id="mgot:MgSA37_00336"/>
<reference evidence="1 2" key="1">
    <citation type="submission" date="2015-12" db="EMBL/GenBank/DDBJ databases">
        <title>Genome sequence of Mucilaginibacter gotjawali.</title>
        <authorList>
            <person name="Lee J.S."/>
            <person name="Lee K.C."/>
            <person name="Kim K.K."/>
            <person name="Lee B.W."/>
        </authorList>
    </citation>
    <scope>NUCLEOTIDE SEQUENCE [LARGE SCALE GENOMIC DNA]</scope>
    <source>
        <strain evidence="1 2">SA3-7</strain>
    </source>
</reference>
<dbReference type="RefSeq" id="WP_096349536.1">
    <property type="nucleotide sequence ID" value="NZ_AP017313.1"/>
</dbReference>
<name>A0A110B005_9SPHI</name>
<evidence type="ECO:0000313" key="1">
    <source>
        <dbReference type="EMBL" id="BAU52186.1"/>
    </source>
</evidence>
<protein>
    <submittedName>
        <fullName evidence="1">Uncharacterized protein</fullName>
    </submittedName>
</protein>
<gene>
    <name evidence="1" type="ORF">MgSA37_00336</name>
</gene>